<gene>
    <name evidence="2" type="ORF">N7498_006095</name>
</gene>
<keyword evidence="3" id="KW-1185">Reference proteome</keyword>
<comment type="caution">
    <text evidence="2">The sequence shown here is derived from an EMBL/GenBank/DDBJ whole genome shotgun (WGS) entry which is preliminary data.</text>
</comment>
<dbReference type="RefSeq" id="XP_058307348.1">
    <property type="nucleotide sequence ID" value="XM_058453157.1"/>
</dbReference>
<sequence>MFVRIPSLYLLRKSQILIDIPQGTDDNEADYDQVDDQALDDEGGTEEELDDADDPPKCPETWREQPTYTVPNFVKMIMEEYRAFKVVTLSQS</sequence>
<feature type="region of interest" description="Disordered" evidence="1">
    <location>
        <begin position="39"/>
        <end position="64"/>
    </location>
</feature>
<feature type="compositionally biased region" description="Basic and acidic residues" evidence="1">
    <location>
        <begin position="54"/>
        <end position="63"/>
    </location>
</feature>
<evidence type="ECO:0000313" key="2">
    <source>
        <dbReference type="EMBL" id="KAJ5201432.1"/>
    </source>
</evidence>
<reference evidence="2" key="2">
    <citation type="journal article" date="2023" name="IMA Fungus">
        <title>Comparative genomic study of the Penicillium genus elucidates a diverse pangenome and 15 lateral gene transfer events.</title>
        <authorList>
            <person name="Petersen C."/>
            <person name="Sorensen T."/>
            <person name="Nielsen M.R."/>
            <person name="Sondergaard T.E."/>
            <person name="Sorensen J.L."/>
            <person name="Fitzpatrick D.A."/>
            <person name="Frisvad J.C."/>
            <person name="Nielsen K.L."/>
        </authorList>
    </citation>
    <scope>NUCLEOTIDE SEQUENCE</scope>
    <source>
        <strain evidence="2">IBT 15544</strain>
    </source>
</reference>
<evidence type="ECO:0000256" key="1">
    <source>
        <dbReference type="SAM" id="MobiDB-lite"/>
    </source>
</evidence>
<evidence type="ECO:0000313" key="3">
    <source>
        <dbReference type="Proteomes" id="UP001150904"/>
    </source>
</evidence>
<dbReference type="AlphaFoldDB" id="A0A9W9MHL9"/>
<feature type="compositionally biased region" description="Acidic residues" evidence="1">
    <location>
        <begin position="39"/>
        <end position="53"/>
    </location>
</feature>
<reference evidence="2" key="1">
    <citation type="submission" date="2022-12" db="EMBL/GenBank/DDBJ databases">
        <authorList>
            <person name="Petersen C."/>
        </authorList>
    </citation>
    <scope>NUCLEOTIDE SEQUENCE</scope>
    <source>
        <strain evidence="2">IBT 15544</strain>
    </source>
</reference>
<name>A0A9W9MHL9_9EURO</name>
<organism evidence="2 3">
    <name type="scientific">Penicillium cinerascens</name>
    <dbReference type="NCBI Taxonomy" id="70096"/>
    <lineage>
        <taxon>Eukaryota</taxon>
        <taxon>Fungi</taxon>
        <taxon>Dikarya</taxon>
        <taxon>Ascomycota</taxon>
        <taxon>Pezizomycotina</taxon>
        <taxon>Eurotiomycetes</taxon>
        <taxon>Eurotiomycetidae</taxon>
        <taxon>Eurotiales</taxon>
        <taxon>Aspergillaceae</taxon>
        <taxon>Penicillium</taxon>
    </lineage>
</organism>
<dbReference type="EMBL" id="JAPQKR010000013">
    <property type="protein sequence ID" value="KAJ5201432.1"/>
    <property type="molecule type" value="Genomic_DNA"/>
</dbReference>
<proteinExistence type="predicted"/>
<accession>A0A9W9MHL9</accession>
<dbReference type="GeneID" id="83180458"/>
<dbReference type="Proteomes" id="UP001150904">
    <property type="component" value="Unassembled WGS sequence"/>
</dbReference>
<protein>
    <submittedName>
        <fullName evidence="2">Uncharacterized protein</fullName>
    </submittedName>
</protein>